<sequence length="96" mass="11267">MPKKKYNDEELEQKALELRNQGLSYREIAKTLGCSIFKVHELLSKKRIDLEKEIEMLKINVDYIMEVELSSIKESLDKIETEIDEIKKSLNHGKES</sequence>
<accession>A0A2R6C9Y9</accession>
<evidence type="ECO:0000313" key="2">
    <source>
        <dbReference type="EMBL" id="PSO07630.1"/>
    </source>
</evidence>
<keyword evidence="1" id="KW-0175">Coiled coil</keyword>
<proteinExistence type="predicted"/>
<feature type="coiled-coil region" evidence="1">
    <location>
        <begin position="40"/>
        <end position="96"/>
    </location>
</feature>
<dbReference type="Gene3D" id="1.10.10.60">
    <property type="entry name" value="Homeodomain-like"/>
    <property type="match status" value="1"/>
</dbReference>
<dbReference type="Proteomes" id="UP000242015">
    <property type="component" value="Unassembled WGS sequence"/>
</dbReference>
<evidence type="ECO:0000256" key="1">
    <source>
        <dbReference type="SAM" id="Coils"/>
    </source>
</evidence>
<comment type="caution">
    <text evidence="2">The sequence shown here is derived from an EMBL/GenBank/DDBJ whole genome shotgun (WGS) entry which is preliminary data.</text>
</comment>
<reference evidence="2 3" key="1">
    <citation type="submission" date="2017-04" db="EMBL/GenBank/DDBJ databases">
        <title>Novel microbial lineages endemic to geothermal iron-oxide mats fill important gaps in the evolutionary history of Archaea.</title>
        <authorList>
            <person name="Jay Z.J."/>
            <person name="Beam J.P."/>
            <person name="Dlakic M."/>
            <person name="Rusch D.B."/>
            <person name="Kozubal M.A."/>
            <person name="Inskeep W.P."/>
        </authorList>
    </citation>
    <scope>NUCLEOTIDE SEQUENCE [LARGE SCALE GENOMIC DNA]</scope>
    <source>
        <strain evidence="2">BE_D</strain>
    </source>
</reference>
<organism evidence="2 3">
    <name type="scientific">Candidatus Marsarchaeota G2 archaeon BE_D</name>
    <dbReference type="NCBI Taxonomy" id="1978158"/>
    <lineage>
        <taxon>Archaea</taxon>
        <taxon>Candidatus Marsarchaeota</taxon>
        <taxon>Candidatus Marsarchaeota group 2</taxon>
    </lineage>
</organism>
<name>A0A2R6C9Y9_9ARCH</name>
<evidence type="ECO:0000313" key="3">
    <source>
        <dbReference type="Proteomes" id="UP000242015"/>
    </source>
</evidence>
<dbReference type="AlphaFoldDB" id="A0A2R6C9Y9"/>
<dbReference type="EMBL" id="NEXF01000214">
    <property type="protein sequence ID" value="PSO07630.1"/>
    <property type="molecule type" value="Genomic_DNA"/>
</dbReference>
<gene>
    <name evidence="2" type="ORF">B9Q04_09815</name>
</gene>
<protein>
    <submittedName>
        <fullName evidence="2">Uncharacterized protein</fullName>
    </submittedName>
</protein>